<keyword evidence="3" id="KW-0520">NAD</keyword>
<organism evidence="5">
    <name type="scientific">Anthurium amnicola</name>
    <dbReference type="NCBI Taxonomy" id="1678845"/>
    <lineage>
        <taxon>Eukaryota</taxon>
        <taxon>Viridiplantae</taxon>
        <taxon>Streptophyta</taxon>
        <taxon>Embryophyta</taxon>
        <taxon>Tracheophyta</taxon>
        <taxon>Spermatophyta</taxon>
        <taxon>Magnoliopsida</taxon>
        <taxon>Liliopsida</taxon>
        <taxon>Araceae</taxon>
        <taxon>Pothoideae</taxon>
        <taxon>Potheae</taxon>
        <taxon>Anthurium</taxon>
    </lineage>
</organism>
<evidence type="ECO:0000256" key="2">
    <source>
        <dbReference type="ARBA" id="ARBA00023002"/>
    </source>
</evidence>
<sequence length="302" mass="30885">MRRAEAMLQQLLSRRPRRPCGSLGSIRRLSSTQTPRLAGQVALITGAASGIGRATAAEFIREGAKVVIADVQHQLGRAAAAELGPDAAFVGCDVSDESQVAAAVDFAVALHGHLDVVHNNAGVAGSLARSILDLDLADLDRTMAVNFRGAAAGIKHAARVMAPRGRGCILCTASMASVMGGVAPHGYSVSKAAVAGLVRTAAGELCGFGVRVNAISPYAVMTPGFGMGAMRELFPGVEDERLVEAVHGGGVMKGAACEARDVARAAVYLASDDGRYVSGHNLVVDGAFTAFKTLPLAAGLAT</sequence>
<dbReference type="EMBL" id="GDJX01022280">
    <property type="protein sequence ID" value="JAT45656.1"/>
    <property type="molecule type" value="Transcribed_RNA"/>
</dbReference>
<dbReference type="FunFam" id="3.40.50.720:FF:000084">
    <property type="entry name" value="Short-chain dehydrogenase reductase"/>
    <property type="match status" value="1"/>
</dbReference>
<comment type="similarity">
    <text evidence="1">Belongs to the short-chain dehydrogenases/reductases (SDR) family.</text>
</comment>
<dbReference type="GO" id="GO:0016491">
    <property type="term" value="F:oxidoreductase activity"/>
    <property type="evidence" value="ECO:0007669"/>
    <property type="project" value="UniProtKB-KW"/>
</dbReference>
<keyword evidence="4" id="KW-0443">Lipid metabolism</keyword>
<gene>
    <name evidence="5" type="primary">TS2_6</name>
    <name evidence="5" type="ORF">g.37149</name>
</gene>
<evidence type="ECO:0000256" key="4">
    <source>
        <dbReference type="ARBA" id="ARBA00023098"/>
    </source>
</evidence>
<dbReference type="SUPFAM" id="SSF51735">
    <property type="entry name" value="NAD(P)-binding Rossmann-fold domains"/>
    <property type="match status" value="1"/>
</dbReference>
<protein>
    <submittedName>
        <fullName evidence="5">Sex determination protein tasselseed-2</fullName>
    </submittedName>
</protein>
<dbReference type="InterPro" id="IPR036291">
    <property type="entry name" value="NAD(P)-bd_dom_sf"/>
</dbReference>
<evidence type="ECO:0000256" key="1">
    <source>
        <dbReference type="ARBA" id="ARBA00006484"/>
    </source>
</evidence>
<dbReference type="AlphaFoldDB" id="A0A1D1XTE2"/>
<reference evidence="5" key="1">
    <citation type="submission" date="2015-07" db="EMBL/GenBank/DDBJ databases">
        <title>Transcriptome Assembly of Anthurium amnicola.</title>
        <authorList>
            <person name="Suzuki J."/>
        </authorList>
    </citation>
    <scope>NUCLEOTIDE SEQUENCE</scope>
</reference>
<dbReference type="PRINTS" id="PR00081">
    <property type="entry name" value="GDHRDH"/>
</dbReference>
<evidence type="ECO:0000256" key="3">
    <source>
        <dbReference type="ARBA" id="ARBA00023027"/>
    </source>
</evidence>
<proteinExistence type="inferred from homology"/>
<dbReference type="Pfam" id="PF13561">
    <property type="entry name" value="adh_short_C2"/>
    <property type="match status" value="1"/>
</dbReference>
<dbReference type="PRINTS" id="PR00080">
    <property type="entry name" value="SDRFAMILY"/>
</dbReference>
<keyword evidence="2" id="KW-0560">Oxidoreductase</keyword>
<dbReference type="InterPro" id="IPR002347">
    <property type="entry name" value="SDR_fam"/>
</dbReference>
<dbReference type="PANTHER" id="PTHR43180:SF28">
    <property type="entry name" value="NAD(P)-BINDING ROSSMANN-FOLD SUPERFAMILY PROTEIN"/>
    <property type="match status" value="1"/>
</dbReference>
<accession>A0A1D1XTE2</accession>
<dbReference type="PANTHER" id="PTHR43180">
    <property type="entry name" value="3-OXOACYL-(ACYL-CARRIER-PROTEIN) REDUCTASE (AFU_ORTHOLOGUE AFUA_6G11210)"/>
    <property type="match status" value="1"/>
</dbReference>
<name>A0A1D1XTE2_9ARAE</name>
<dbReference type="Gene3D" id="3.40.50.720">
    <property type="entry name" value="NAD(P)-binding Rossmann-like Domain"/>
    <property type="match status" value="1"/>
</dbReference>
<evidence type="ECO:0000313" key="5">
    <source>
        <dbReference type="EMBL" id="JAT45656.1"/>
    </source>
</evidence>
<dbReference type="GO" id="GO:0006629">
    <property type="term" value="P:lipid metabolic process"/>
    <property type="evidence" value="ECO:0007669"/>
    <property type="project" value="UniProtKB-KW"/>
</dbReference>